<proteinExistence type="predicted"/>
<evidence type="ECO:0000313" key="3">
    <source>
        <dbReference type="Proteomes" id="UP001620460"/>
    </source>
</evidence>
<gene>
    <name evidence="2" type="ORF">ISP17_02810</name>
</gene>
<dbReference type="RefSeq" id="WP_404630001.1">
    <property type="nucleotide sequence ID" value="NZ_JADIKM010000001.1"/>
</dbReference>
<evidence type="ECO:0000313" key="2">
    <source>
        <dbReference type="EMBL" id="MFK2902880.1"/>
    </source>
</evidence>
<comment type="caution">
    <text evidence="2">The sequence shown here is derived from an EMBL/GenBank/DDBJ whole genome shotgun (WGS) entry which is preliminary data.</text>
</comment>
<feature type="region of interest" description="Disordered" evidence="1">
    <location>
        <begin position="79"/>
        <end position="101"/>
    </location>
</feature>
<accession>A0ABW8JP30</accession>
<name>A0ABW8JP30_9GAMM</name>
<protein>
    <submittedName>
        <fullName evidence="2">Uncharacterized protein</fullName>
    </submittedName>
</protein>
<sequence length="101" mass="10986">MYAETKTHDASYTGSNSLAARLAALQPKKRTSNQAKFAEHYEEILHAIERGVSLKDIREALAEAGLKLSSATFKRLLQAEADRRRKSSPQVSEAGEQGGAA</sequence>
<evidence type="ECO:0000256" key="1">
    <source>
        <dbReference type="SAM" id="MobiDB-lite"/>
    </source>
</evidence>
<organism evidence="2 3">
    <name type="scientific">Dyella ginsengisoli</name>
    <dbReference type="NCBI Taxonomy" id="363848"/>
    <lineage>
        <taxon>Bacteria</taxon>
        <taxon>Pseudomonadati</taxon>
        <taxon>Pseudomonadota</taxon>
        <taxon>Gammaproteobacteria</taxon>
        <taxon>Lysobacterales</taxon>
        <taxon>Rhodanobacteraceae</taxon>
        <taxon>Dyella</taxon>
    </lineage>
</organism>
<keyword evidence="3" id="KW-1185">Reference proteome</keyword>
<dbReference type="Proteomes" id="UP001620460">
    <property type="component" value="Unassembled WGS sequence"/>
</dbReference>
<dbReference type="EMBL" id="JADIKM010000001">
    <property type="protein sequence ID" value="MFK2902880.1"/>
    <property type="molecule type" value="Genomic_DNA"/>
</dbReference>
<reference evidence="2 3" key="1">
    <citation type="submission" date="2020-10" db="EMBL/GenBank/DDBJ databases">
        <title>Phylogeny of dyella-like bacteria.</title>
        <authorList>
            <person name="Fu J."/>
        </authorList>
    </citation>
    <scope>NUCLEOTIDE SEQUENCE [LARGE SCALE GENOMIC DNA]</scope>
    <source>
        <strain evidence="2 3">Gsoil3046</strain>
    </source>
</reference>